<dbReference type="AlphaFoldDB" id="A0A8J5MRR3"/>
<dbReference type="InterPro" id="IPR038716">
    <property type="entry name" value="P1/P2_N_sf"/>
</dbReference>
<evidence type="ECO:0000256" key="1">
    <source>
        <dbReference type="ARBA" id="ARBA00003362"/>
    </source>
</evidence>
<dbReference type="GO" id="GO:0003735">
    <property type="term" value="F:structural constituent of ribosome"/>
    <property type="evidence" value="ECO:0007669"/>
    <property type="project" value="InterPro"/>
</dbReference>
<keyword evidence="4" id="KW-0687">Ribonucleoprotein</keyword>
<feature type="region of interest" description="Disordered" evidence="7">
    <location>
        <begin position="82"/>
        <end position="104"/>
    </location>
</feature>
<evidence type="ECO:0000256" key="2">
    <source>
        <dbReference type="ARBA" id="ARBA00005436"/>
    </source>
</evidence>
<dbReference type="GO" id="GO:0006414">
    <property type="term" value="P:translational elongation"/>
    <property type="evidence" value="ECO:0007669"/>
    <property type="project" value="InterPro"/>
</dbReference>
<keyword evidence="9" id="KW-1185">Reference proteome</keyword>
<dbReference type="GO" id="GO:0002181">
    <property type="term" value="P:cytoplasmic translation"/>
    <property type="evidence" value="ECO:0007669"/>
    <property type="project" value="TreeGrafter"/>
</dbReference>
<sequence>MASNDELACVYAALILMDDEVPITAEKINTILKAANVSVEPYWPGMFAKASSGLDLKSIVGNVGSGVGAGVPAAAAASAPAAAAAPAAEAKKEEAPESEESDDDMGFTNVCWDLHLKLQHTKAGKGENIRTSNRFLVLVFHMRTTAVGMKKEEAQD</sequence>
<dbReference type="PANTHER" id="PTHR45696">
    <property type="entry name" value="60S ACIDIC RIBOSOMAL PROTEIN P1"/>
    <property type="match status" value="1"/>
</dbReference>
<gene>
    <name evidence="8" type="primary">RpLP1-L</name>
    <name evidence="8" type="ORF">Hamer_G014146</name>
</gene>
<dbReference type="Gene3D" id="1.10.10.1410">
    <property type="match status" value="1"/>
</dbReference>
<protein>
    <recommendedName>
        <fullName evidence="5">Large ribosomal subunit protein P1</fullName>
    </recommendedName>
    <alternativeName>
        <fullName evidence="6">60S acidic ribosomal protein P1</fullName>
    </alternativeName>
</protein>
<evidence type="ECO:0000256" key="7">
    <source>
        <dbReference type="SAM" id="MobiDB-lite"/>
    </source>
</evidence>
<comment type="similarity">
    <text evidence="2">Belongs to the eukaryotic ribosomal protein P1/P2 family.</text>
</comment>
<dbReference type="HAMAP" id="MF_01478">
    <property type="entry name" value="Ribosomal_L12_arch"/>
    <property type="match status" value="1"/>
</dbReference>
<dbReference type="PANTHER" id="PTHR45696:SF10">
    <property type="entry name" value="LARGE RIBOSOMAL SUBUNIT PROTEIN P1"/>
    <property type="match status" value="1"/>
</dbReference>
<reference evidence="8" key="1">
    <citation type="journal article" date="2021" name="Sci. Adv.">
        <title>The American lobster genome reveals insights on longevity, neural, and immune adaptations.</title>
        <authorList>
            <person name="Polinski J.M."/>
            <person name="Zimin A.V."/>
            <person name="Clark K.F."/>
            <person name="Kohn A.B."/>
            <person name="Sadowski N."/>
            <person name="Timp W."/>
            <person name="Ptitsyn A."/>
            <person name="Khanna P."/>
            <person name="Romanova D.Y."/>
            <person name="Williams P."/>
            <person name="Greenwood S.J."/>
            <person name="Moroz L.L."/>
            <person name="Walt D.R."/>
            <person name="Bodnar A.G."/>
        </authorList>
    </citation>
    <scope>NUCLEOTIDE SEQUENCE</scope>
    <source>
        <strain evidence="8">GMGI-L3</strain>
    </source>
</reference>
<accession>A0A8J5MRR3</accession>
<comment type="function">
    <text evidence="1">Plays an important role in the elongation step of protein synthesis.</text>
</comment>
<evidence type="ECO:0000313" key="8">
    <source>
        <dbReference type="EMBL" id="KAG7161585.1"/>
    </source>
</evidence>
<dbReference type="Proteomes" id="UP000747542">
    <property type="component" value="Unassembled WGS sequence"/>
</dbReference>
<dbReference type="GO" id="GO:0030295">
    <property type="term" value="F:protein kinase activator activity"/>
    <property type="evidence" value="ECO:0007669"/>
    <property type="project" value="TreeGrafter"/>
</dbReference>
<dbReference type="FunFam" id="1.10.10.1410:FF:000001">
    <property type="entry name" value="60S acidic ribosomal protein P1"/>
    <property type="match status" value="1"/>
</dbReference>
<evidence type="ECO:0000256" key="5">
    <source>
        <dbReference type="ARBA" id="ARBA00041116"/>
    </source>
</evidence>
<evidence type="ECO:0000256" key="4">
    <source>
        <dbReference type="ARBA" id="ARBA00023274"/>
    </source>
</evidence>
<evidence type="ECO:0000256" key="6">
    <source>
        <dbReference type="ARBA" id="ARBA00042918"/>
    </source>
</evidence>
<dbReference type="CDD" id="cd05831">
    <property type="entry name" value="Ribosomal_P1"/>
    <property type="match status" value="1"/>
</dbReference>
<evidence type="ECO:0000313" key="9">
    <source>
        <dbReference type="Proteomes" id="UP000747542"/>
    </source>
</evidence>
<name>A0A8J5MRR3_HOMAM</name>
<dbReference type="GO" id="GO:0043021">
    <property type="term" value="F:ribonucleoprotein complex binding"/>
    <property type="evidence" value="ECO:0007669"/>
    <property type="project" value="TreeGrafter"/>
</dbReference>
<dbReference type="InterPro" id="IPR001859">
    <property type="entry name" value="Ribosomal_P1/P2_euk"/>
</dbReference>
<organism evidence="8 9">
    <name type="scientific">Homarus americanus</name>
    <name type="common">American lobster</name>
    <dbReference type="NCBI Taxonomy" id="6706"/>
    <lineage>
        <taxon>Eukaryota</taxon>
        <taxon>Metazoa</taxon>
        <taxon>Ecdysozoa</taxon>
        <taxon>Arthropoda</taxon>
        <taxon>Crustacea</taxon>
        <taxon>Multicrustacea</taxon>
        <taxon>Malacostraca</taxon>
        <taxon>Eumalacostraca</taxon>
        <taxon>Eucarida</taxon>
        <taxon>Decapoda</taxon>
        <taxon>Pleocyemata</taxon>
        <taxon>Astacidea</taxon>
        <taxon>Nephropoidea</taxon>
        <taxon>Nephropidae</taxon>
        <taxon>Homarus</taxon>
    </lineage>
</organism>
<dbReference type="Pfam" id="PF00428">
    <property type="entry name" value="Ribosomal_60s"/>
    <property type="match status" value="1"/>
</dbReference>
<dbReference type="PRINTS" id="PR00456">
    <property type="entry name" value="RIBOSOMALP2"/>
</dbReference>
<comment type="caution">
    <text evidence="8">The sequence shown here is derived from an EMBL/GenBank/DDBJ whole genome shotgun (WGS) entry which is preliminary data.</text>
</comment>
<keyword evidence="3 8" id="KW-0689">Ribosomal protein</keyword>
<proteinExistence type="inferred from homology"/>
<dbReference type="GO" id="GO:0022625">
    <property type="term" value="C:cytosolic large ribosomal subunit"/>
    <property type="evidence" value="ECO:0007669"/>
    <property type="project" value="TreeGrafter"/>
</dbReference>
<evidence type="ECO:0000256" key="3">
    <source>
        <dbReference type="ARBA" id="ARBA00022980"/>
    </source>
</evidence>
<dbReference type="InterPro" id="IPR027534">
    <property type="entry name" value="Ribosomal_P1/P2"/>
</dbReference>
<dbReference type="EMBL" id="JAHLQT010028947">
    <property type="protein sequence ID" value="KAG7161585.1"/>
    <property type="molecule type" value="Genomic_DNA"/>
</dbReference>